<dbReference type="EMBL" id="PKMF04000275">
    <property type="protein sequence ID" value="KAK7839813.1"/>
    <property type="molecule type" value="Genomic_DNA"/>
</dbReference>
<dbReference type="Proteomes" id="UP000237347">
    <property type="component" value="Unassembled WGS sequence"/>
</dbReference>
<evidence type="ECO:0008006" key="3">
    <source>
        <dbReference type="Google" id="ProtNLM"/>
    </source>
</evidence>
<evidence type="ECO:0000313" key="2">
    <source>
        <dbReference type="Proteomes" id="UP000237347"/>
    </source>
</evidence>
<accession>A0AAW0KMB6</accession>
<proteinExistence type="predicted"/>
<gene>
    <name evidence="1" type="ORF">CFP56_017459</name>
</gene>
<name>A0AAW0KMB6_QUESU</name>
<evidence type="ECO:0000313" key="1">
    <source>
        <dbReference type="EMBL" id="KAK7839813.1"/>
    </source>
</evidence>
<organism evidence="1 2">
    <name type="scientific">Quercus suber</name>
    <name type="common">Cork oak</name>
    <dbReference type="NCBI Taxonomy" id="58331"/>
    <lineage>
        <taxon>Eukaryota</taxon>
        <taxon>Viridiplantae</taxon>
        <taxon>Streptophyta</taxon>
        <taxon>Embryophyta</taxon>
        <taxon>Tracheophyta</taxon>
        <taxon>Spermatophyta</taxon>
        <taxon>Magnoliopsida</taxon>
        <taxon>eudicotyledons</taxon>
        <taxon>Gunneridae</taxon>
        <taxon>Pentapetalae</taxon>
        <taxon>rosids</taxon>
        <taxon>fabids</taxon>
        <taxon>Fagales</taxon>
        <taxon>Fagaceae</taxon>
        <taxon>Quercus</taxon>
    </lineage>
</organism>
<comment type="caution">
    <text evidence="1">The sequence shown here is derived from an EMBL/GenBank/DDBJ whole genome shotgun (WGS) entry which is preliminary data.</text>
</comment>
<sequence>MDESEAFVIVCVTAPLLLHKLQNLLNYESKETVREAIDQLKMISRWLRDPQKIDLNAISEFWGGFLKELHDLEDGIDNLIMGK</sequence>
<protein>
    <recommendedName>
        <fullName evidence="3">Rx N-terminal domain-containing protein</fullName>
    </recommendedName>
</protein>
<keyword evidence="2" id="KW-1185">Reference proteome</keyword>
<dbReference type="AlphaFoldDB" id="A0AAW0KMB6"/>
<reference evidence="1 2" key="1">
    <citation type="journal article" date="2018" name="Sci. Data">
        <title>The draft genome sequence of cork oak.</title>
        <authorList>
            <person name="Ramos A.M."/>
            <person name="Usie A."/>
            <person name="Barbosa P."/>
            <person name="Barros P.M."/>
            <person name="Capote T."/>
            <person name="Chaves I."/>
            <person name="Simoes F."/>
            <person name="Abreu I."/>
            <person name="Carrasquinho I."/>
            <person name="Faro C."/>
            <person name="Guimaraes J.B."/>
            <person name="Mendonca D."/>
            <person name="Nobrega F."/>
            <person name="Rodrigues L."/>
            <person name="Saibo N.J.M."/>
            <person name="Varela M.C."/>
            <person name="Egas C."/>
            <person name="Matos J."/>
            <person name="Miguel C.M."/>
            <person name="Oliveira M.M."/>
            <person name="Ricardo C.P."/>
            <person name="Goncalves S."/>
        </authorList>
    </citation>
    <scope>NUCLEOTIDE SEQUENCE [LARGE SCALE GENOMIC DNA]</scope>
    <source>
        <strain evidence="2">cv. HL8</strain>
    </source>
</reference>